<feature type="region of interest" description="Disordered" evidence="1">
    <location>
        <begin position="153"/>
        <end position="172"/>
    </location>
</feature>
<feature type="compositionally biased region" description="Basic and acidic residues" evidence="1">
    <location>
        <begin position="132"/>
        <end position="141"/>
    </location>
</feature>
<dbReference type="CDD" id="cd11304">
    <property type="entry name" value="Cadherin_repeat"/>
    <property type="match status" value="1"/>
</dbReference>
<feature type="region of interest" description="Disordered" evidence="1">
    <location>
        <begin position="794"/>
        <end position="863"/>
    </location>
</feature>
<protein>
    <submittedName>
        <fullName evidence="2">Uncharacterized protein</fullName>
    </submittedName>
</protein>
<gene>
    <name evidence="2" type="ORF">g.43869</name>
    <name evidence="3" type="ORF">g.43871</name>
</gene>
<feature type="region of interest" description="Disordered" evidence="1">
    <location>
        <begin position="119"/>
        <end position="141"/>
    </location>
</feature>
<dbReference type="InterPro" id="IPR015919">
    <property type="entry name" value="Cadherin-like_sf"/>
</dbReference>
<dbReference type="EMBL" id="GEDC01026586">
    <property type="protein sequence ID" value="JAS10712.1"/>
    <property type="molecule type" value="Transcribed_RNA"/>
</dbReference>
<feature type="compositionally biased region" description="Basic residues" evidence="1">
    <location>
        <begin position="845"/>
        <end position="856"/>
    </location>
</feature>
<evidence type="ECO:0000313" key="3">
    <source>
        <dbReference type="EMBL" id="JAS20009.1"/>
    </source>
</evidence>
<feature type="compositionally biased region" description="Acidic residues" evidence="1">
    <location>
        <begin position="17"/>
        <end position="26"/>
    </location>
</feature>
<name>A0A1B6CB52_9HEMI</name>
<feature type="region of interest" description="Disordered" evidence="1">
    <location>
        <begin position="17"/>
        <end position="38"/>
    </location>
</feature>
<feature type="region of interest" description="Disordered" evidence="1">
    <location>
        <begin position="1294"/>
        <end position="1317"/>
    </location>
</feature>
<accession>A0A1B6CB52</accession>
<feature type="region of interest" description="Disordered" evidence="1">
    <location>
        <begin position="878"/>
        <end position="899"/>
    </location>
</feature>
<evidence type="ECO:0000256" key="1">
    <source>
        <dbReference type="SAM" id="MobiDB-lite"/>
    </source>
</evidence>
<reference evidence="2" key="1">
    <citation type="submission" date="2015-12" db="EMBL/GenBank/DDBJ databases">
        <title>De novo transcriptome assembly of four potential Pierce s Disease insect vectors from Arizona vineyards.</title>
        <authorList>
            <person name="Tassone E.E."/>
        </authorList>
    </citation>
    <scope>NUCLEOTIDE SEQUENCE</scope>
</reference>
<evidence type="ECO:0000313" key="2">
    <source>
        <dbReference type="EMBL" id="JAS10712.1"/>
    </source>
</evidence>
<dbReference type="GO" id="GO:0005509">
    <property type="term" value="F:calcium ion binding"/>
    <property type="evidence" value="ECO:0007669"/>
    <property type="project" value="InterPro"/>
</dbReference>
<dbReference type="EMBL" id="GEDC01017289">
    <property type="protein sequence ID" value="JAS20009.1"/>
    <property type="molecule type" value="Transcribed_RNA"/>
</dbReference>
<feature type="compositionally biased region" description="Basic and acidic residues" evidence="1">
    <location>
        <begin position="1294"/>
        <end position="1304"/>
    </location>
</feature>
<organism evidence="2">
    <name type="scientific">Clastoptera arizonana</name>
    <name type="common">Arizona spittle bug</name>
    <dbReference type="NCBI Taxonomy" id="38151"/>
    <lineage>
        <taxon>Eukaryota</taxon>
        <taxon>Metazoa</taxon>
        <taxon>Ecdysozoa</taxon>
        <taxon>Arthropoda</taxon>
        <taxon>Hexapoda</taxon>
        <taxon>Insecta</taxon>
        <taxon>Pterygota</taxon>
        <taxon>Neoptera</taxon>
        <taxon>Paraneoptera</taxon>
        <taxon>Hemiptera</taxon>
        <taxon>Auchenorrhyncha</taxon>
        <taxon>Cercopoidea</taxon>
        <taxon>Clastopteridae</taxon>
        <taxon>Clastoptera</taxon>
    </lineage>
</organism>
<sequence>MDLDFDESWDDMVVLDEWNDNEDEQPENTSSQIDEVDKNIISVKNDKNKLDEHVSKTDSSKLCIKDNIQNKNKECIENDTKFKEIIEKSKESHKSKEEIIIIENNKLDVKEDVQNIDKRHKENVSSTNSSDNHTDEKLSSVIDADKSLKPFGKLEKQKKDTLNPDKVDKSRRVEGGQTNHHTILKDEKVSNVTLERSKEKKGLLEKRNICYIEEKLDSIKTPLIGVEYILEIVPSSPLSSVKYYCLLCDIGGSDKMIISHLKNQSHSTNYLNMFFHSVTKKLNQYLKIGKRHDFFDKLTKHVVAKIEHVFGRLKPTQIDAIDFQGTDIHDKINNSKHLRETKDLNFVNCVDTKHLEDGVCEVGWTGKFATNDFHEIPQSKADSHPINISGHDSPKSISVKSHNDRNQESGLVPKSVKEADKKEKSKNITFEELGYSGRCFEERRFLQSANSSDLSKYEKQIDAIKTNLIKDFKIYEANPESHPQYNKQRNEYYNSLKGRPEKSNGWSDWWLSWIKSLFVEIFNQEKKKVLRQFDLNSKVKNNDPRESNFRIKKVQNRSSKPHPLVVTTLRQLLNLKNILSPFQKQLNYLHEAASEMEMKYKNGSLKILDINENNLVLQDVKSYLEKQLDLNLPEDVLDGIKAGIQGIGDLLQSVSSLEKSSSHQCPAPDKPASPVYRKHVFIRDVGDIDSTPNNFKVSDIKKWIEKLRLFSNETIGISKRNTLIERIATELFLFGFTEITKESLVQLCENIEKHIDFNDNKHLFEEMSSSLINSSIKTAIKIVFGDNQVNCRENCSPEPKPPGASSPVNLHQYKRQHRSRSPTRYKKRSRSKSPLDVDFKQSTRPSHKSAVRKRKSLSISLSPEPISPENIQWHNHDFLPQTHTGHYNKHSRSKSPFMDNFDIPTKKNLPYSDDFDFIGLPYKFLVKRHSAIGSSVGSVAISSLYYSVFNFSLLQKEVPFKIEKTTGSIYVADNLKKFGNDMFSFEVIVSNFNGLKKTTNVTISIEGPPFHSNGPTSSEIPDLQCNNLPINMPEQPPVPLLPQHMYQKPSSLLIQKFQQGFQDPVNNIQSQSSAIQGKPIQDGVLFQSQNNLKVIKPIQVYNNLKEVKRINCEETRVKKTPETDIIDLASEDEKNIAVIDETARRIVRDDLINGFDEEERMFYEKIWFKSDGNLLKDYQEEAKAIELKFVDDICFYKKNPTKHPEYQSCLKDFWKLKGLKPLTEYEGIMKNEFTPFWNLALINLYKKELKGKKAELQQKFLNKCNSSDKMQKSLGDSYGKRQISEVDSWNKRQRSESDLYDKRQKSQGNSSYNSGSSFKRTNLYNRIDDTKPKYDTSVISVLRYISVLEKPLDSLGPKVLNLLSEALSLEKKCGYLDTQFFVAQHYVLFETIKEKLVGLKEANVIEHSLKNIVDNAIEKINYLLVKVKPIPTTNYLQPAKKLSLLEVPKFICNHSKLNYLTQNQKELVCQGVNESLSFVNITEISENDLWVLVETIVSKLNFTSHSSYNFQNKPNRMNDSNFQRFCNVPFK</sequence>
<dbReference type="GO" id="GO:0016020">
    <property type="term" value="C:membrane"/>
    <property type="evidence" value="ECO:0007669"/>
    <property type="project" value="InterPro"/>
</dbReference>
<dbReference type="Gene3D" id="2.60.40.60">
    <property type="entry name" value="Cadherins"/>
    <property type="match status" value="1"/>
</dbReference>
<feature type="compositionally biased region" description="Low complexity" evidence="1">
    <location>
        <begin position="1306"/>
        <end position="1317"/>
    </location>
</feature>
<feature type="compositionally biased region" description="Basic residues" evidence="1">
    <location>
        <begin position="812"/>
        <end position="831"/>
    </location>
</feature>
<proteinExistence type="predicted"/>
<dbReference type="SUPFAM" id="SSF49313">
    <property type="entry name" value="Cadherin-like"/>
    <property type="match status" value="1"/>
</dbReference>
<feature type="region of interest" description="Disordered" evidence="1">
    <location>
        <begin position="378"/>
        <end position="420"/>
    </location>
</feature>